<feature type="domain" description="Putative Flp pilus-assembly TadG-like N-terminal" evidence="2">
    <location>
        <begin position="11"/>
        <end position="58"/>
    </location>
</feature>
<proteinExistence type="predicted"/>
<comment type="caution">
    <text evidence="3">The sequence shown here is derived from an EMBL/GenBank/DDBJ whole genome shotgun (WGS) entry which is preliminary data.</text>
</comment>
<dbReference type="EMBL" id="JAFBCP010000001">
    <property type="protein sequence ID" value="MBM7816185.1"/>
    <property type="molecule type" value="Genomic_DNA"/>
</dbReference>
<keyword evidence="4" id="KW-1185">Reference proteome</keyword>
<keyword evidence="1" id="KW-1133">Transmembrane helix</keyword>
<gene>
    <name evidence="3" type="ORF">JOE56_000879</name>
</gene>
<name>A0ABS2SIV0_9MICO</name>
<accession>A0ABS2SIV0</accession>
<feature type="transmembrane region" description="Helical" evidence="1">
    <location>
        <begin position="12"/>
        <end position="35"/>
    </location>
</feature>
<keyword evidence="1" id="KW-0472">Membrane</keyword>
<protein>
    <recommendedName>
        <fullName evidence="2">Putative Flp pilus-assembly TadG-like N-terminal domain-containing protein</fullName>
    </recommendedName>
</protein>
<reference evidence="3 4" key="1">
    <citation type="submission" date="2021-01" db="EMBL/GenBank/DDBJ databases">
        <title>Sequencing the genomes of 1000 actinobacteria strains.</title>
        <authorList>
            <person name="Klenk H.-P."/>
        </authorList>
    </citation>
    <scope>NUCLEOTIDE SEQUENCE [LARGE SCALE GENOMIC DNA]</scope>
    <source>
        <strain evidence="3 4">DSM 13657</strain>
    </source>
</reference>
<evidence type="ECO:0000259" key="2">
    <source>
        <dbReference type="Pfam" id="PF13400"/>
    </source>
</evidence>
<evidence type="ECO:0000313" key="3">
    <source>
        <dbReference type="EMBL" id="MBM7816185.1"/>
    </source>
</evidence>
<dbReference type="Proteomes" id="UP000809290">
    <property type="component" value="Unassembled WGS sequence"/>
</dbReference>
<dbReference type="InterPro" id="IPR028087">
    <property type="entry name" value="Tad_N"/>
</dbReference>
<keyword evidence="1" id="KW-0812">Transmembrane</keyword>
<organism evidence="3 4">
    <name type="scientific">Brevibacterium paucivorans</name>
    <dbReference type="NCBI Taxonomy" id="170994"/>
    <lineage>
        <taxon>Bacteria</taxon>
        <taxon>Bacillati</taxon>
        <taxon>Actinomycetota</taxon>
        <taxon>Actinomycetes</taxon>
        <taxon>Micrococcales</taxon>
        <taxon>Brevibacteriaceae</taxon>
        <taxon>Brevibacterium</taxon>
    </lineage>
</organism>
<evidence type="ECO:0000313" key="4">
    <source>
        <dbReference type="Proteomes" id="UP000809290"/>
    </source>
</evidence>
<dbReference type="Pfam" id="PF13400">
    <property type="entry name" value="Tad"/>
    <property type="match status" value="1"/>
</dbReference>
<sequence>MNLTRFKREDGQVSLAVILLSIAIIAAAVGVFIFGEANDARTRAQKGADASALGAARDAREAFLPAFARSHKAPPKITPIGTIHTGKVVPPTTTFMQFTKHGKSAAFQFAQKNGTGLTDHRAIVNRFTSEVQSNEEKVESPVGSKARSSMSAPAEATAKVKTDEVHCIAPPAIYVPINDKTQMLKTWSIRCTGNGHTATLKYVDPNPMAVNFYGNEEKWRKIFDIDLVD</sequence>
<dbReference type="RefSeq" id="WP_204515003.1">
    <property type="nucleotide sequence ID" value="NZ_JAFBCP010000001.1"/>
</dbReference>
<evidence type="ECO:0000256" key="1">
    <source>
        <dbReference type="SAM" id="Phobius"/>
    </source>
</evidence>